<name>A0A4R6TXS2_9GAMM</name>
<dbReference type="PANTHER" id="PTHR12526">
    <property type="entry name" value="GLYCOSYLTRANSFERASE"/>
    <property type="match status" value="1"/>
</dbReference>
<gene>
    <name evidence="4" type="ORF">DFQ45_10799</name>
</gene>
<evidence type="ECO:0000259" key="3">
    <source>
        <dbReference type="Pfam" id="PF13439"/>
    </source>
</evidence>
<comment type="caution">
    <text evidence="4">The sequence shown here is derived from an EMBL/GenBank/DDBJ whole genome shotgun (WGS) entry which is preliminary data.</text>
</comment>
<dbReference type="Proteomes" id="UP000294575">
    <property type="component" value="Unassembled WGS sequence"/>
</dbReference>
<dbReference type="RefSeq" id="WP_101495720.1">
    <property type="nucleotide sequence ID" value="NZ_LNJZ01000002.1"/>
</dbReference>
<keyword evidence="2 4" id="KW-0808">Transferase</keyword>
<dbReference type="OrthoDB" id="9794575at2"/>
<organism evidence="4 5">
    <name type="scientific">Thiopseudomonas denitrificans</name>
    <dbReference type="NCBI Taxonomy" id="1501432"/>
    <lineage>
        <taxon>Bacteria</taxon>
        <taxon>Pseudomonadati</taxon>
        <taxon>Pseudomonadota</taxon>
        <taxon>Gammaproteobacteria</taxon>
        <taxon>Pseudomonadales</taxon>
        <taxon>Pseudomonadaceae</taxon>
        <taxon>Thiopseudomonas</taxon>
    </lineage>
</organism>
<dbReference type="PANTHER" id="PTHR12526:SF629">
    <property type="entry name" value="TEICHURONIC ACID BIOSYNTHESIS GLYCOSYLTRANSFERASE TUAH-RELATED"/>
    <property type="match status" value="1"/>
</dbReference>
<dbReference type="SUPFAM" id="SSF53756">
    <property type="entry name" value="UDP-Glycosyltransferase/glycogen phosphorylase"/>
    <property type="match status" value="1"/>
</dbReference>
<protein>
    <submittedName>
        <fullName evidence="4">Glycosyltransferase involved in cell wall biosynthesis</fullName>
    </submittedName>
</protein>
<evidence type="ECO:0000256" key="2">
    <source>
        <dbReference type="ARBA" id="ARBA00022679"/>
    </source>
</evidence>
<dbReference type="Pfam" id="PF13439">
    <property type="entry name" value="Glyco_transf_4"/>
    <property type="match status" value="1"/>
</dbReference>
<feature type="domain" description="Glycosyltransferase subfamily 4-like N-terminal" evidence="3">
    <location>
        <begin position="23"/>
        <end position="222"/>
    </location>
</feature>
<dbReference type="InterPro" id="IPR028098">
    <property type="entry name" value="Glyco_trans_4-like_N"/>
</dbReference>
<keyword evidence="5" id="KW-1185">Reference proteome</keyword>
<dbReference type="EMBL" id="SNYK01000007">
    <property type="protein sequence ID" value="TDQ37592.1"/>
    <property type="molecule type" value="Genomic_DNA"/>
</dbReference>
<dbReference type="AlphaFoldDB" id="A0A4R6TXS2"/>
<proteinExistence type="predicted"/>
<dbReference type="Gene3D" id="3.40.50.2000">
    <property type="entry name" value="Glycogen Phosphorylase B"/>
    <property type="match status" value="2"/>
</dbReference>
<evidence type="ECO:0000313" key="5">
    <source>
        <dbReference type="Proteomes" id="UP000294575"/>
    </source>
</evidence>
<keyword evidence="1" id="KW-0328">Glycosyltransferase</keyword>
<reference evidence="4 5" key="1">
    <citation type="submission" date="2019-03" db="EMBL/GenBank/DDBJ databases">
        <title>Genomic Encyclopedia of Type Strains, Phase IV (KMG-IV): sequencing the most valuable type-strain genomes for metagenomic binning, comparative biology and taxonomic classification.</title>
        <authorList>
            <person name="Goeker M."/>
        </authorList>
    </citation>
    <scope>NUCLEOTIDE SEQUENCE [LARGE SCALE GENOMIC DNA]</scope>
    <source>
        <strain evidence="4 5">DSM 28679</strain>
    </source>
</reference>
<sequence length="407" mass="46429">MKILIINYYFEPFVGAHAYRWSQIAKVWAAEGHEVEVIAGRVGDTRCEVRDDVTVERIGFVRRQSGMSSSSTTSSEKVNALRSATVGLLKKVNRFFFWPDGLWHWLPFLLASLLKRRHVKYDLVVSYSPTFSAHVGGLFFKKINKNIGRWIADYGDPFSTSNSMPPNNFKIYKWLNFFFENRVFKFCDKVVFTNKRTLREYVECFGLTSCSKASVIPHAVDVGAFFQQKKPVRTQPYNLVYVGAFHRGIREPFMMVGFFNELCKRLDIVVNVYGPLNGVPHSEVNTGCVKHHGAVSRDRAIELVREADILINIENSNCVMTPSKIVEYVATGLPIINFYEKERAELLCDERLSGRLLHVKNLASLDSACAFISRAVLERVSLDHIEMVLFSYSINNVADKYLDGVCE</sequence>
<evidence type="ECO:0000313" key="4">
    <source>
        <dbReference type="EMBL" id="TDQ37592.1"/>
    </source>
</evidence>
<dbReference type="GO" id="GO:0016757">
    <property type="term" value="F:glycosyltransferase activity"/>
    <property type="evidence" value="ECO:0007669"/>
    <property type="project" value="UniProtKB-KW"/>
</dbReference>
<evidence type="ECO:0000256" key="1">
    <source>
        <dbReference type="ARBA" id="ARBA00022676"/>
    </source>
</evidence>
<accession>A0A4R6TXS2</accession>